<keyword evidence="3" id="KW-1185">Reference proteome</keyword>
<dbReference type="Proteomes" id="UP000440498">
    <property type="component" value="Unassembled WGS sequence"/>
</dbReference>
<reference evidence="2 3" key="1">
    <citation type="submission" date="2019-10" db="EMBL/GenBank/DDBJ databases">
        <title>Two novel species isolated from a subtropical stream in China.</title>
        <authorList>
            <person name="Lu H."/>
        </authorList>
    </citation>
    <scope>NUCLEOTIDE SEQUENCE [LARGE SCALE GENOMIC DNA]</scope>
    <source>
        <strain evidence="2 3">FT29W</strain>
    </source>
</reference>
<dbReference type="AlphaFoldDB" id="A0A6A7MVT1"/>
<sequence length="178" mass="19564">MKHFIQSALVAFALIASISAHAGTQALGFEIGVSSSDQVRSSLVKQTKVLDAGANKFTGGAMLKTDGSSYEIEGLNEVLYIFDDQKKLAGIILGMDKGRFDSVFQAISGKYKVSSQQRPFVGNQFARFKTQDSVIELDAPHLGFVMEVRYIRNDLMQKFNSQTAVEAEAKKKREAAKF</sequence>
<proteinExistence type="predicted"/>
<dbReference type="EMBL" id="WHUG01000001">
    <property type="protein sequence ID" value="MQA36820.1"/>
    <property type="molecule type" value="Genomic_DNA"/>
</dbReference>
<name>A0A6A7MVT1_9BURK</name>
<feature type="chain" id="PRO_5025664654" evidence="1">
    <location>
        <begin position="23"/>
        <end position="178"/>
    </location>
</feature>
<evidence type="ECO:0000313" key="3">
    <source>
        <dbReference type="Proteomes" id="UP000440498"/>
    </source>
</evidence>
<gene>
    <name evidence="2" type="ORF">GEV02_01550</name>
</gene>
<evidence type="ECO:0000256" key="1">
    <source>
        <dbReference type="SAM" id="SignalP"/>
    </source>
</evidence>
<feature type="signal peptide" evidence="1">
    <location>
        <begin position="1"/>
        <end position="22"/>
    </location>
</feature>
<comment type="caution">
    <text evidence="2">The sequence shown here is derived from an EMBL/GenBank/DDBJ whole genome shotgun (WGS) entry which is preliminary data.</text>
</comment>
<protein>
    <submittedName>
        <fullName evidence="2">Uncharacterized protein</fullName>
    </submittedName>
</protein>
<organism evidence="2 3">
    <name type="scientific">Rugamonas aquatica</name>
    <dbReference type="NCBI Taxonomy" id="2743357"/>
    <lineage>
        <taxon>Bacteria</taxon>
        <taxon>Pseudomonadati</taxon>
        <taxon>Pseudomonadota</taxon>
        <taxon>Betaproteobacteria</taxon>
        <taxon>Burkholderiales</taxon>
        <taxon>Oxalobacteraceae</taxon>
        <taxon>Telluria group</taxon>
        <taxon>Rugamonas</taxon>
    </lineage>
</organism>
<evidence type="ECO:0000313" key="2">
    <source>
        <dbReference type="EMBL" id="MQA36820.1"/>
    </source>
</evidence>
<accession>A0A6A7MVT1</accession>
<dbReference type="RefSeq" id="WP_152836186.1">
    <property type="nucleotide sequence ID" value="NZ_WHUG01000001.1"/>
</dbReference>
<keyword evidence="1" id="KW-0732">Signal</keyword>